<dbReference type="GO" id="GO:0004252">
    <property type="term" value="F:serine-type endopeptidase activity"/>
    <property type="evidence" value="ECO:0007669"/>
    <property type="project" value="UniProtKB-UniRule"/>
</dbReference>
<sequence length="339" mass="36386">MSRSRRSKITGKHSIPERPLRCLRVSRKILGPRRRPDTSEAIAHRPEVTRRSKLQLNAPWNLARISRGHTRNDGLRRYRYDATAGPGTYVYMVDSGINFSHAEFSGRAFRGANFVLGSPDDDESDHGTHIAGIIGGKTYGVAKSCTMISVKVVSKSGRGNMLWIRQGINWATNDAIAKGIADRSVINVSAGGLYNASVNVAVKNATDTGITVVVAAGNHATFAGAFSPASADTAITVAASGPDDCRAPFSNYGRCVDMFAPGAHIASAWNYVDNGMKYESGTSAAAAYVTGLAAYFISSETLRGFKAVRERILGASLNGVITDTRYSSNRLAYNDNRVS</sequence>
<name>A0A2H3GNU9_FUSOX</name>
<keyword evidence="4 5" id="KW-0720">Serine protease</keyword>
<dbReference type="Pfam" id="PF00082">
    <property type="entry name" value="Peptidase_S8"/>
    <property type="match status" value="1"/>
</dbReference>
<dbReference type="InterPro" id="IPR023827">
    <property type="entry name" value="Peptidase_S8_Asp-AS"/>
</dbReference>
<comment type="caution">
    <text evidence="7">The sequence shown here is derived from an EMBL/GenBank/DDBJ whole genome shotgun (WGS) entry which is preliminary data.</text>
</comment>
<organism evidence="7 8">
    <name type="scientific">Fusarium oxysporum f. sp. radicis-cucumerinum</name>
    <dbReference type="NCBI Taxonomy" id="327505"/>
    <lineage>
        <taxon>Eukaryota</taxon>
        <taxon>Fungi</taxon>
        <taxon>Dikarya</taxon>
        <taxon>Ascomycota</taxon>
        <taxon>Pezizomycotina</taxon>
        <taxon>Sordariomycetes</taxon>
        <taxon>Hypocreomycetidae</taxon>
        <taxon>Hypocreales</taxon>
        <taxon>Nectriaceae</taxon>
        <taxon>Fusarium</taxon>
        <taxon>Fusarium oxysporum species complex</taxon>
    </lineage>
</organism>
<gene>
    <name evidence="7" type="ORF">AU210_008735</name>
</gene>
<dbReference type="Gene3D" id="3.40.50.200">
    <property type="entry name" value="Peptidase S8/S53 domain"/>
    <property type="match status" value="1"/>
</dbReference>
<evidence type="ECO:0000256" key="3">
    <source>
        <dbReference type="ARBA" id="ARBA00022801"/>
    </source>
</evidence>
<dbReference type="PRINTS" id="PR00723">
    <property type="entry name" value="SUBTILISIN"/>
</dbReference>
<evidence type="ECO:0000259" key="6">
    <source>
        <dbReference type="Pfam" id="PF00082"/>
    </source>
</evidence>
<dbReference type="AlphaFoldDB" id="A0A2H3GNU9"/>
<comment type="similarity">
    <text evidence="1 5">Belongs to the peptidase S8 family.</text>
</comment>
<dbReference type="PANTHER" id="PTHR43806:SF58">
    <property type="entry name" value="ALKALINE PROTEASE 1-RELATED"/>
    <property type="match status" value="1"/>
</dbReference>
<dbReference type="CDD" id="cd04077">
    <property type="entry name" value="Peptidases_S8_PCSK9_ProteinaseK_like"/>
    <property type="match status" value="1"/>
</dbReference>
<dbReference type="InterPro" id="IPR036852">
    <property type="entry name" value="Peptidase_S8/S53_dom_sf"/>
</dbReference>
<dbReference type="InterPro" id="IPR000209">
    <property type="entry name" value="Peptidase_S8/S53_dom"/>
</dbReference>
<keyword evidence="3 5" id="KW-0378">Hydrolase</keyword>
<dbReference type="InterPro" id="IPR034193">
    <property type="entry name" value="PCSK9_ProteinaseK-like"/>
</dbReference>
<feature type="domain" description="Peptidase S8/S53" evidence="6">
    <location>
        <begin position="86"/>
        <end position="298"/>
    </location>
</feature>
<dbReference type="GO" id="GO:0006508">
    <property type="term" value="P:proteolysis"/>
    <property type="evidence" value="ECO:0007669"/>
    <property type="project" value="UniProtKB-KW"/>
</dbReference>
<dbReference type="PROSITE" id="PS00137">
    <property type="entry name" value="SUBTILASE_HIS"/>
    <property type="match status" value="1"/>
</dbReference>
<feature type="active site" description="Charge relay system" evidence="5">
    <location>
        <position position="126"/>
    </location>
</feature>
<evidence type="ECO:0000313" key="8">
    <source>
        <dbReference type="Proteomes" id="UP000219602"/>
    </source>
</evidence>
<accession>A0A2H3GNU9</accession>
<dbReference type="InterPro" id="IPR050131">
    <property type="entry name" value="Peptidase_S8_subtilisin-like"/>
</dbReference>
<evidence type="ECO:0000256" key="1">
    <source>
        <dbReference type="ARBA" id="ARBA00011073"/>
    </source>
</evidence>
<reference evidence="7 8" key="1">
    <citation type="journal article" date="2016" name="Environ. Microbiol.">
        <title>Effector profiles distinguish formae speciales of Fusarium oxysporum.</title>
        <authorList>
            <person name="van Dam P."/>
            <person name="Fokkens L."/>
            <person name="Schmidt S.M."/>
            <person name="Linmans J.H."/>
            <person name="Kistler H.C."/>
            <person name="Ma L.J."/>
            <person name="Rep M."/>
        </authorList>
    </citation>
    <scope>NUCLEOTIDE SEQUENCE [LARGE SCALE GENOMIC DNA]</scope>
    <source>
        <strain evidence="7 8">Forc016</strain>
    </source>
</reference>
<dbReference type="InterPro" id="IPR015500">
    <property type="entry name" value="Peptidase_S8_subtilisin-rel"/>
</dbReference>
<dbReference type="EMBL" id="MABQ02000006">
    <property type="protein sequence ID" value="PCD32487.1"/>
    <property type="molecule type" value="Genomic_DNA"/>
</dbReference>
<dbReference type="Proteomes" id="UP000219602">
    <property type="component" value="Chromosome 8"/>
</dbReference>
<dbReference type="PROSITE" id="PS00136">
    <property type="entry name" value="SUBTILASE_ASP"/>
    <property type="match status" value="1"/>
</dbReference>
<dbReference type="PANTHER" id="PTHR43806">
    <property type="entry name" value="PEPTIDASE S8"/>
    <property type="match status" value="1"/>
</dbReference>
<feature type="active site" description="Charge relay system" evidence="5">
    <location>
        <position position="94"/>
    </location>
</feature>
<keyword evidence="2 5" id="KW-0645">Protease</keyword>
<dbReference type="InterPro" id="IPR022398">
    <property type="entry name" value="Peptidase_S8_His-AS"/>
</dbReference>
<dbReference type="FunFam" id="3.40.50.200:FF:000007">
    <property type="entry name" value="Subtilisin-like serine protease"/>
    <property type="match status" value="1"/>
</dbReference>
<dbReference type="PROSITE" id="PS51892">
    <property type="entry name" value="SUBTILASE"/>
    <property type="match status" value="1"/>
</dbReference>
<evidence type="ECO:0000256" key="5">
    <source>
        <dbReference type="PROSITE-ProRule" id="PRU01240"/>
    </source>
</evidence>
<evidence type="ECO:0000256" key="2">
    <source>
        <dbReference type="ARBA" id="ARBA00022670"/>
    </source>
</evidence>
<evidence type="ECO:0000256" key="4">
    <source>
        <dbReference type="ARBA" id="ARBA00022825"/>
    </source>
</evidence>
<feature type="active site" description="Charge relay system" evidence="5">
    <location>
        <position position="283"/>
    </location>
</feature>
<proteinExistence type="inferred from homology"/>
<dbReference type="STRING" id="327505.A0A2H3GNU9"/>
<reference evidence="7 8" key="2">
    <citation type="journal article" date="2017" name="Sci. Rep.">
        <title>A mobile pathogenicity chromosome in Fusarium oxysporum for infection of multiple cucurbit species.</title>
        <authorList>
            <person name="van Dam P."/>
            <person name="Fokkens L."/>
            <person name="Ayukawa Y."/>
            <person name="van der Gragt M."/>
            <person name="Ter Horst A."/>
            <person name="Brankovics B."/>
            <person name="Houterman P.M."/>
            <person name="Arie T."/>
            <person name="Rep M."/>
        </authorList>
    </citation>
    <scope>NUCLEOTIDE SEQUENCE [LARGE SCALE GENOMIC DNA]</scope>
    <source>
        <strain evidence="7 8">Forc016</strain>
    </source>
</reference>
<protein>
    <recommendedName>
        <fullName evidence="6">Peptidase S8/S53 domain-containing protein</fullName>
    </recommendedName>
</protein>
<evidence type="ECO:0000313" key="7">
    <source>
        <dbReference type="EMBL" id="PCD32487.1"/>
    </source>
</evidence>
<dbReference type="SUPFAM" id="SSF52743">
    <property type="entry name" value="Subtilisin-like"/>
    <property type="match status" value="1"/>
</dbReference>